<comment type="catalytic activity">
    <reaction evidence="6">
        <text>RNA(n) + a ribonucleoside 5'-triphosphate = RNA(n+1) + diphosphate</text>
        <dbReference type="Rhea" id="RHEA:21248"/>
        <dbReference type="Rhea" id="RHEA-COMP:14527"/>
        <dbReference type="Rhea" id="RHEA-COMP:17342"/>
        <dbReference type="ChEBI" id="CHEBI:33019"/>
        <dbReference type="ChEBI" id="CHEBI:61557"/>
        <dbReference type="ChEBI" id="CHEBI:140395"/>
        <dbReference type="EC" id="2.7.7.6"/>
    </reaction>
</comment>
<evidence type="ECO:0000256" key="4">
    <source>
        <dbReference type="ARBA" id="ARBA00023163"/>
    </source>
</evidence>
<comment type="subunit">
    <text evidence="6">Part of the RNA polymerase complex.</text>
</comment>
<comment type="subcellular location">
    <subcellularLocation>
        <location evidence="6">Cytoplasm</location>
    </subcellularLocation>
</comment>
<dbReference type="GO" id="GO:0003677">
    <property type="term" value="F:DNA binding"/>
    <property type="evidence" value="ECO:0007669"/>
    <property type="project" value="InterPro"/>
</dbReference>
<dbReference type="NCBIfam" id="NF002233">
    <property type="entry name" value="PRK01146.1-1"/>
    <property type="match status" value="1"/>
</dbReference>
<evidence type="ECO:0000256" key="2">
    <source>
        <dbReference type="ARBA" id="ARBA00022679"/>
    </source>
</evidence>
<keyword evidence="2 6" id="KW-0808">Transferase</keyword>
<sequence>MEVKILKSTDSYLELEIQGEDHTLGNLLAGYLRRINGVKFASYFQPHPLLTNIILKILTDGKVKPLDALKTAIEMAEEDNNKFISEISKI</sequence>
<dbReference type="InterPro" id="IPR036603">
    <property type="entry name" value="RBP11-like"/>
</dbReference>
<evidence type="ECO:0000256" key="1">
    <source>
        <dbReference type="ARBA" id="ARBA00022478"/>
    </source>
</evidence>
<dbReference type="GO" id="GO:0003899">
    <property type="term" value="F:DNA-directed RNA polymerase activity"/>
    <property type="evidence" value="ECO:0007669"/>
    <property type="project" value="UniProtKB-UniRule"/>
</dbReference>
<feature type="domain" description="DNA-directed RNA polymerase RBP11-like dimerisation" evidence="7">
    <location>
        <begin position="13"/>
        <end position="85"/>
    </location>
</feature>
<reference evidence="8 9" key="1">
    <citation type="submission" date="2014-03" db="EMBL/GenBank/DDBJ databases">
        <title>Draft genome sequence of the novel thermoacidophilic archaea Acidianus copahuensis ALE1 strain, isolated from Copahue volcanic area in Neuquen Argentina.</title>
        <authorList>
            <person name="Urbieta M.S."/>
            <person name="Rascovan N."/>
            <person name="Castro C."/>
            <person name="Revale S."/>
            <person name="Giaveno M.A."/>
            <person name="Vazquez M.P."/>
            <person name="Donati E.R."/>
        </authorList>
    </citation>
    <scope>NUCLEOTIDE SEQUENCE [LARGE SCALE GENOMIC DNA]</scope>
    <source>
        <strain evidence="8 9">ALE1</strain>
    </source>
</reference>
<comment type="caution">
    <text evidence="8">The sequence shown here is derived from an EMBL/GenBank/DDBJ whole genome shotgun (WGS) entry which is preliminary data.</text>
</comment>
<dbReference type="Proteomes" id="UP000024332">
    <property type="component" value="Unassembled WGS sequence"/>
</dbReference>
<dbReference type="GO" id="GO:0000428">
    <property type="term" value="C:DNA-directed RNA polymerase complex"/>
    <property type="evidence" value="ECO:0007669"/>
    <property type="project" value="UniProtKB-KW"/>
</dbReference>
<dbReference type="PANTHER" id="PTHR13946:SF28">
    <property type="entry name" value="DNA-DIRECTED RNA POLYMERASES I AND III SUBUNIT RPAC2"/>
    <property type="match status" value="1"/>
</dbReference>
<dbReference type="InterPro" id="IPR008193">
    <property type="entry name" value="RNA_pol_Rpb11_13-16kDa_CS"/>
</dbReference>
<name>A0A031LRC2_9CREN</name>
<dbReference type="Gene3D" id="3.30.1360.10">
    <property type="entry name" value="RNA polymerase, RBP11-like subunit"/>
    <property type="match status" value="1"/>
</dbReference>
<dbReference type="PANTHER" id="PTHR13946">
    <property type="entry name" value="DNA-DIRECTED RNA POLYMERASE I,II,III"/>
    <property type="match status" value="1"/>
</dbReference>
<evidence type="ECO:0000256" key="3">
    <source>
        <dbReference type="ARBA" id="ARBA00022695"/>
    </source>
</evidence>
<keyword evidence="6" id="KW-0963">Cytoplasm</keyword>
<comment type="function">
    <text evidence="6">DNA-dependent RNA polymerase (RNAP) catalyzes the transcription of DNA into RNA using the four ribonucleoside triphosphates as substrates.</text>
</comment>
<dbReference type="PROSITE" id="PS01154">
    <property type="entry name" value="RNA_POL_L_13KD"/>
    <property type="match status" value="1"/>
</dbReference>
<dbReference type="GO" id="GO:0006351">
    <property type="term" value="P:DNA-templated transcription"/>
    <property type="evidence" value="ECO:0007669"/>
    <property type="project" value="UniProtKB-UniRule"/>
</dbReference>
<evidence type="ECO:0000313" key="9">
    <source>
        <dbReference type="Proteomes" id="UP000024332"/>
    </source>
</evidence>
<protein>
    <recommendedName>
        <fullName evidence="6">DNA-directed RNA polymerase subunit Rpo11</fullName>
        <ecNumber evidence="6">2.7.7.6</ecNumber>
    </recommendedName>
    <alternativeName>
        <fullName evidence="6">DNA-directed RNA polymerase subunit L</fullName>
    </alternativeName>
</protein>
<accession>A0A031LRC2</accession>
<dbReference type="EMBL" id="JFZT01000039">
    <property type="protein sequence ID" value="EZQ06949.1"/>
    <property type="molecule type" value="Genomic_DNA"/>
</dbReference>
<dbReference type="OrthoDB" id="24205at2157"/>
<dbReference type="RefSeq" id="WP_048099473.1">
    <property type="nucleotide sequence ID" value="NZ_JFZT01000039.1"/>
</dbReference>
<dbReference type="InterPro" id="IPR022905">
    <property type="entry name" value="Rpo11-like"/>
</dbReference>
<evidence type="ECO:0000259" key="7">
    <source>
        <dbReference type="Pfam" id="PF13656"/>
    </source>
</evidence>
<evidence type="ECO:0000256" key="5">
    <source>
        <dbReference type="ARBA" id="ARBA00025751"/>
    </source>
</evidence>
<comment type="similarity">
    <text evidence="5 6">Belongs to the archaeal Rpo11/eukaryotic RPB11/RPC19 RNA polymerase subunit family.</text>
</comment>
<dbReference type="HAMAP" id="MF_00261">
    <property type="entry name" value="RNApol_arch_Rpo11"/>
    <property type="match status" value="1"/>
</dbReference>
<dbReference type="AlphaFoldDB" id="A0A031LRC2"/>
<proteinExistence type="inferred from homology"/>
<dbReference type="STRING" id="1160895.CM19_06200"/>
<dbReference type="SUPFAM" id="SSF55257">
    <property type="entry name" value="RBP11-like subunits of RNA polymerase"/>
    <property type="match status" value="1"/>
</dbReference>
<organism evidence="8 9">
    <name type="scientific">Candidatus Acidianus copahuensis</name>
    <dbReference type="NCBI Taxonomy" id="1160895"/>
    <lineage>
        <taxon>Archaea</taxon>
        <taxon>Thermoproteota</taxon>
        <taxon>Thermoprotei</taxon>
        <taxon>Sulfolobales</taxon>
        <taxon>Sulfolobaceae</taxon>
        <taxon>Acidianus</taxon>
    </lineage>
</organism>
<keyword evidence="4 6" id="KW-0804">Transcription</keyword>
<gene>
    <name evidence="6" type="primary">rpo11</name>
    <name evidence="6" type="synonym">rpoL</name>
    <name evidence="8" type="ORF">CM19_06200</name>
</gene>
<keyword evidence="3 6" id="KW-0548">Nucleotidyltransferase</keyword>
<evidence type="ECO:0000256" key="6">
    <source>
        <dbReference type="HAMAP-Rule" id="MF_00261"/>
    </source>
</evidence>
<evidence type="ECO:0000313" key="8">
    <source>
        <dbReference type="EMBL" id="EZQ06949.1"/>
    </source>
</evidence>
<keyword evidence="9" id="KW-1185">Reference proteome</keyword>
<dbReference type="EC" id="2.7.7.6" evidence="6"/>
<keyword evidence="1 6" id="KW-0240">DNA-directed RNA polymerase</keyword>
<dbReference type="Pfam" id="PF13656">
    <property type="entry name" value="RNA_pol_L_2"/>
    <property type="match status" value="1"/>
</dbReference>
<dbReference type="CDD" id="cd06927">
    <property type="entry name" value="RNAP_L"/>
    <property type="match status" value="1"/>
</dbReference>
<dbReference type="InterPro" id="IPR009025">
    <property type="entry name" value="RBP11-like_dimer"/>
</dbReference>
<dbReference type="GO" id="GO:0046983">
    <property type="term" value="F:protein dimerization activity"/>
    <property type="evidence" value="ECO:0007669"/>
    <property type="project" value="InterPro"/>
</dbReference>
<dbReference type="GO" id="GO:0005737">
    <property type="term" value="C:cytoplasm"/>
    <property type="evidence" value="ECO:0007669"/>
    <property type="project" value="UniProtKB-SubCell"/>
</dbReference>